<comment type="caution">
    <text evidence="2">The sequence shown here is derived from an EMBL/GenBank/DDBJ whole genome shotgun (WGS) entry which is preliminary data.</text>
</comment>
<dbReference type="EMBL" id="ARXV01000001">
    <property type="protein sequence ID" value="KGD66626.1"/>
    <property type="molecule type" value="Genomic_DNA"/>
</dbReference>
<dbReference type="Proteomes" id="UP000029444">
    <property type="component" value="Unassembled WGS sequence"/>
</dbReference>
<protein>
    <recommendedName>
        <fullName evidence="4">DUF1302 domain-containing protein</fullName>
    </recommendedName>
</protein>
<dbReference type="AlphaFoldDB" id="A0A095SPR2"/>
<evidence type="ECO:0000256" key="1">
    <source>
        <dbReference type="SAM" id="SignalP"/>
    </source>
</evidence>
<name>A0A095SPR2_9GAMM</name>
<dbReference type="InterPro" id="IPR010727">
    <property type="entry name" value="DUF1302"/>
</dbReference>
<organism evidence="2 3">
    <name type="scientific">Alcanivorax nanhaiticus</name>
    <dbReference type="NCBI Taxonomy" id="1177154"/>
    <lineage>
        <taxon>Bacteria</taxon>
        <taxon>Pseudomonadati</taxon>
        <taxon>Pseudomonadota</taxon>
        <taxon>Gammaproteobacteria</taxon>
        <taxon>Oceanospirillales</taxon>
        <taxon>Alcanivoracaceae</taxon>
        <taxon>Alcanivorax</taxon>
    </lineage>
</organism>
<reference evidence="2 3" key="1">
    <citation type="submission" date="2012-09" db="EMBL/GenBank/DDBJ databases">
        <title>Genome Sequence of alkane-degrading Bacterium Alcanivorax sp. 19-m-6.</title>
        <authorList>
            <person name="Lai Q."/>
            <person name="Shao Z."/>
        </authorList>
    </citation>
    <scope>NUCLEOTIDE SEQUENCE [LARGE SCALE GENOMIC DNA]</scope>
    <source>
        <strain evidence="2 3">19-m-6</strain>
    </source>
</reference>
<keyword evidence="1" id="KW-0732">Signal</keyword>
<dbReference type="eggNOG" id="COG3203">
    <property type="taxonomic scope" value="Bacteria"/>
</dbReference>
<keyword evidence="3" id="KW-1185">Reference proteome</keyword>
<dbReference type="PATRIC" id="fig|1177154.3.peg.295"/>
<dbReference type="RefSeq" id="WP_035229672.1">
    <property type="nucleotide sequence ID" value="NZ_ARXV01000001.1"/>
</dbReference>
<proteinExistence type="predicted"/>
<sequence length="673" mass="73038">MNNKHLRKTRLALAVASISALGGLSLPASAVQLEFDNPDWQGRLDTTLSVGALFRTESQDSMLAATGDVVDMTKAGYGSQINKNDANNNFDTGLASLVYKITPELDLSWQGKYGMFLRGTAFYDQQIMGGGHDGGALNPAAPFPGGQDGFLRYATYSDYANNGTGDDFTSDAERYAGERARLLDAYVWGNFDVFERPLNVRIGQQVINWGEALFMQNGVNTANYFDLNALRLPGSEIKEALLPLDSFYFSYGLTYNATLEGFYQFEWKNSEDAPVGTYFSTHDAFPGKGADHVIIDGRVVAYSAAQAGLVPGPGFIEPAFANYTSSTYGSDYQYEATQVTVDRIRDKEASDGGQFGLAYRYFAENLNGTEFAVYYTRTHAKTPVVGARINQINAAGPAGAPETIDTTEYQMAYVEDQDMIGASFNTAVGNVSFAGEIAYRPNRAIINEVGDNLIQNLAGVAVNPDPRIGNFTSHCVRVELGGSCLSGTDKVQAGQLYYFYDEVDSYNASLVNIFNFGPTFGSDGLIALLELGVEHIDGLENEDLYYNSTAAILGTEADVLNGNRDGVVTSNETDDYGLDTTSWGYRAVLRADYSNVFAGVSMSPSIRIAHDVEGNSPIGGNFMEDRKAATLGVNFVYLNNLEVAMSGTTFWGADYSNKLADRNNASVSVKYSF</sequence>
<feature type="chain" id="PRO_5001917868" description="DUF1302 domain-containing protein" evidence="1">
    <location>
        <begin position="31"/>
        <end position="673"/>
    </location>
</feature>
<gene>
    <name evidence="2" type="ORF">Y5S_00293</name>
</gene>
<evidence type="ECO:0008006" key="4">
    <source>
        <dbReference type="Google" id="ProtNLM"/>
    </source>
</evidence>
<evidence type="ECO:0000313" key="3">
    <source>
        <dbReference type="Proteomes" id="UP000029444"/>
    </source>
</evidence>
<evidence type="ECO:0000313" key="2">
    <source>
        <dbReference type="EMBL" id="KGD66626.1"/>
    </source>
</evidence>
<dbReference type="Pfam" id="PF06980">
    <property type="entry name" value="DUF1302"/>
    <property type="match status" value="1"/>
</dbReference>
<feature type="signal peptide" evidence="1">
    <location>
        <begin position="1"/>
        <end position="30"/>
    </location>
</feature>
<dbReference type="OrthoDB" id="7000272at2"/>
<accession>A0A095SPR2</accession>
<dbReference type="STRING" id="1177154.Y5S_00293"/>